<evidence type="ECO:0000313" key="1">
    <source>
        <dbReference type="EMBL" id="SMF84173.1"/>
    </source>
</evidence>
<dbReference type="AlphaFoldDB" id="A0A1X7HCZ7"/>
<protein>
    <submittedName>
        <fullName evidence="1">Uncharacterized protein</fullName>
    </submittedName>
</protein>
<dbReference type="EMBL" id="LT840184">
    <property type="protein sequence ID" value="SMF84173.1"/>
    <property type="molecule type" value="Genomic_DNA"/>
</dbReference>
<accession>A0A1X7HCZ7</accession>
<gene>
    <name evidence="1" type="ORF">SAMN05661091_2537</name>
</gene>
<sequence>MKRNHLEIMNGVKVMLFVSLKKLKTNCFNEKSELVPCCNVALYDTS</sequence>
<dbReference type="Proteomes" id="UP000192940">
    <property type="component" value="Chromosome I"/>
</dbReference>
<organism evidence="1 2">
    <name type="scientific">Paenibacillus uliginis N3/975</name>
    <dbReference type="NCBI Taxonomy" id="1313296"/>
    <lineage>
        <taxon>Bacteria</taxon>
        <taxon>Bacillati</taxon>
        <taxon>Bacillota</taxon>
        <taxon>Bacilli</taxon>
        <taxon>Bacillales</taxon>
        <taxon>Paenibacillaceae</taxon>
        <taxon>Paenibacillus</taxon>
    </lineage>
</organism>
<dbReference type="STRING" id="1313296.SAMN05661091_2537"/>
<keyword evidence="2" id="KW-1185">Reference proteome</keyword>
<evidence type="ECO:0000313" key="2">
    <source>
        <dbReference type="Proteomes" id="UP000192940"/>
    </source>
</evidence>
<name>A0A1X7HCZ7_9BACL</name>
<proteinExistence type="predicted"/>
<reference evidence="1 2" key="1">
    <citation type="submission" date="2017-04" db="EMBL/GenBank/DDBJ databases">
        <authorList>
            <person name="Afonso C.L."/>
            <person name="Miller P.J."/>
            <person name="Scott M.A."/>
            <person name="Spackman E."/>
            <person name="Goraichik I."/>
            <person name="Dimitrov K.M."/>
            <person name="Suarez D.L."/>
            <person name="Swayne D.E."/>
        </authorList>
    </citation>
    <scope>NUCLEOTIDE SEQUENCE [LARGE SCALE GENOMIC DNA]</scope>
    <source>
        <strain evidence="1 2">N3/975</strain>
    </source>
</reference>